<dbReference type="Pfam" id="PF01510">
    <property type="entry name" value="Amidase_2"/>
    <property type="match status" value="1"/>
</dbReference>
<name>A0ABS1Y890_9CORY</name>
<comment type="caution">
    <text evidence="2">The sequence shown here is derived from an EMBL/GenBank/DDBJ whole genome shotgun (WGS) entry which is preliminary data.</text>
</comment>
<evidence type="ECO:0000313" key="2">
    <source>
        <dbReference type="EMBL" id="MBM0244616.1"/>
    </source>
</evidence>
<dbReference type="InterPro" id="IPR036505">
    <property type="entry name" value="Amidase/PGRP_sf"/>
</dbReference>
<gene>
    <name evidence="2" type="ORF">GWO63_010285</name>
</gene>
<dbReference type="EMBL" id="JAACBX020000002">
    <property type="protein sequence ID" value="MBM0244616.1"/>
    <property type="molecule type" value="Genomic_DNA"/>
</dbReference>
<accession>A0ABS1Y890</accession>
<protein>
    <submittedName>
        <fullName evidence="2">N-acetylmuramoyl-L-alanine amidase</fullName>
    </submittedName>
</protein>
<dbReference type="Proteomes" id="UP001518680">
    <property type="component" value="Unassembled WGS sequence"/>
</dbReference>
<dbReference type="RefSeq" id="WP_200449253.1">
    <property type="nucleotide sequence ID" value="NZ_JAACBX020000002.1"/>
</dbReference>
<reference evidence="2 3" key="1">
    <citation type="submission" date="2021-01" db="EMBL/GenBank/DDBJ databases">
        <title>Complete genome sequences of Corynebacterium macginleyi strains isolated from infectious keratitis.</title>
        <authorList>
            <person name="Sagerfors S."/>
            <person name="Poehlein A."/>
            <person name="Soderquist B."/>
            <person name="Bruggemann H."/>
        </authorList>
    </citation>
    <scope>NUCLEOTIDE SEQUENCE [LARGE SCALE GENOMIC DNA]</scope>
    <source>
        <strain evidence="2 3">12T220</strain>
    </source>
</reference>
<proteinExistence type="predicted"/>
<evidence type="ECO:0000313" key="3">
    <source>
        <dbReference type="Proteomes" id="UP001518680"/>
    </source>
</evidence>
<dbReference type="InterPro" id="IPR002502">
    <property type="entry name" value="Amidase_domain"/>
</dbReference>
<keyword evidence="3" id="KW-1185">Reference proteome</keyword>
<dbReference type="SUPFAM" id="SSF55846">
    <property type="entry name" value="N-acetylmuramoyl-L-alanine amidase-like"/>
    <property type="match status" value="1"/>
</dbReference>
<organism evidence="2 3">
    <name type="scientific">Corynebacterium macginleyi</name>
    <dbReference type="NCBI Taxonomy" id="38290"/>
    <lineage>
        <taxon>Bacteria</taxon>
        <taxon>Bacillati</taxon>
        <taxon>Actinomycetota</taxon>
        <taxon>Actinomycetes</taxon>
        <taxon>Mycobacteriales</taxon>
        <taxon>Corynebacteriaceae</taxon>
        <taxon>Corynebacterium</taxon>
    </lineage>
</organism>
<evidence type="ECO:0000259" key="1">
    <source>
        <dbReference type="Pfam" id="PF01510"/>
    </source>
</evidence>
<feature type="domain" description="N-acetylmuramoyl-L-alanine amidase" evidence="1">
    <location>
        <begin position="25"/>
        <end position="146"/>
    </location>
</feature>
<sequence>MKDYYQVLPDKIRLLQKHFTPGRGGHRIKYITRHHLAMVGDTDAAWNVWQSRAASASYVVSPTGEVGQVVYDRDTPWSNANLTSNRETITIEHSNSAINGYPISDTTILVGARLAASLCLFYKLGRPLFGVNIRDHREFTSTSCPHHLAAGGKYHDRWMAEAQRFYDLLAAGKVNPDGSLKTPQPRKEPADVLTIKYFTDFITGFLGPVISDVKDIRQQITGGRDSGQYDGWSISQLVKNYQSKPGDQGTMPEMLAVVLTELEKIRTDLDDLKKNGVQK</sequence>
<dbReference type="Gene3D" id="3.40.80.10">
    <property type="entry name" value="Peptidoglycan recognition protein-like"/>
    <property type="match status" value="1"/>
</dbReference>